<feature type="chain" id="PRO_5032769185" description="Tetratricopeptide repeat protein" evidence="1">
    <location>
        <begin position="20"/>
        <end position="234"/>
    </location>
</feature>
<comment type="caution">
    <text evidence="2">The sequence shown here is derived from an EMBL/GenBank/DDBJ whole genome shotgun (WGS) entry which is preliminary data.</text>
</comment>
<dbReference type="Gene3D" id="1.25.40.10">
    <property type="entry name" value="Tetratricopeptide repeat domain"/>
    <property type="match status" value="2"/>
</dbReference>
<dbReference type="EMBL" id="DSHZ01000217">
    <property type="protein sequence ID" value="HEO42111.1"/>
    <property type="molecule type" value="Genomic_DNA"/>
</dbReference>
<sequence>MRKALILSFLSGALSFALAQASQVASLVDAGRFQEAYEAGVRLGTPEALALAAKAASFYALYQAKDEEKRAWFEKAERAASQAIAKAPDYPEGYFERARALGRLAQYKGVLEALAEGLAPRIRSDLERTLKLKPDHAGAMVALALWHFELVQKGWLVAATQGADGGRVEPLMRRAIELEPEAIIHRVEYARVLSAWGKREEARKQLEVALSLPARTAADRYDQERARKELSQLK</sequence>
<dbReference type="InterPro" id="IPR011990">
    <property type="entry name" value="TPR-like_helical_dom_sf"/>
</dbReference>
<evidence type="ECO:0008006" key="3">
    <source>
        <dbReference type="Google" id="ProtNLM"/>
    </source>
</evidence>
<evidence type="ECO:0000256" key="1">
    <source>
        <dbReference type="SAM" id="SignalP"/>
    </source>
</evidence>
<proteinExistence type="predicted"/>
<evidence type="ECO:0000313" key="2">
    <source>
        <dbReference type="EMBL" id="HEO42111.1"/>
    </source>
</evidence>
<dbReference type="AlphaFoldDB" id="A0A831U523"/>
<protein>
    <recommendedName>
        <fullName evidence="3">Tetratricopeptide repeat protein</fullName>
    </recommendedName>
</protein>
<accession>A0A831U523</accession>
<name>A0A831U523_9DEIN</name>
<reference evidence="2" key="1">
    <citation type="journal article" date="2020" name="mSystems">
        <title>Genome- and Community-Level Interaction Insights into Carbon Utilization and Element Cycling Functions of Hydrothermarchaeota in Hydrothermal Sediment.</title>
        <authorList>
            <person name="Zhou Z."/>
            <person name="Liu Y."/>
            <person name="Xu W."/>
            <person name="Pan J."/>
            <person name="Luo Z.H."/>
            <person name="Li M."/>
        </authorList>
    </citation>
    <scope>NUCLEOTIDE SEQUENCE [LARGE SCALE GENOMIC DNA]</scope>
    <source>
        <strain evidence="2">SpSt-189</strain>
    </source>
</reference>
<gene>
    <name evidence="2" type="ORF">ENP09_04370</name>
</gene>
<feature type="signal peptide" evidence="1">
    <location>
        <begin position="1"/>
        <end position="19"/>
    </location>
</feature>
<dbReference type="SUPFAM" id="SSF48452">
    <property type="entry name" value="TPR-like"/>
    <property type="match status" value="1"/>
</dbReference>
<organism evidence="2">
    <name type="scientific">Thermus islandicus</name>
    <dbReference type="NCBI Taxonomy" id="540988"/>
    <lineage>
        <taxon>Bacteria</taxon>
        <taxon>Thermotogati</taxon>
        <taxon>Deinococcota</taxon>
        <taxon>Deinococci</taxon>
        <taxon>Thermales</taxon>
        <taxon>Thermaceae</taxon>
        <taxon>Thermus</taxon>
    </lineage>
</organism>
<keyword evidence="1" id="KW-0732">Signal</keyword>